<evidence type="ECO:0000259" key="2">
    <source>
        <dbReference type="PROSITE" id="PS00662"/>
    </source>
</evidence>
<dbReference type="Proteomes" id="UP000767854">
    <property type="component" value="Unassembled WGS sequence"/>
</dbReference>
<dbReference type="Gene3D" id="3.30.450.90">
    <property type="match status" value="1"/>
</dbReference>
<dbReference type="SUPFAM" id="SSF52540">
    <property type="entry name" value="P-loop containing nucleoside triphosphate hydrolases"/>
    <property type="match status" value="1"/>
</dbReference>
<dbReference type="Gene3D" id="3.40.50.300">
    <property type="entry name" value="P-loop containing nucleotide triphosphate hydrolases"/>
    <property type="match status" value="1"/>
</dbReference>
<name>A0ABS2MTF0_9FIRM</name>
<dbReference type="InterPro" id="IPR006321">
    <property type="entry name" value="PilT/PilU"/>
</dbReference>
<dbReference type="InterPro" id="IPR050921">
    <property type="entry name" value="T4SS_GSP_E_ATPase"/>
</dbReference>
<dbReference type="InterPro" id="IPR003593">
    <property type="entry name" value="AAA+_ATPase"/>
</dbReference>
<organism evidence="3 4">
    <name type="scientific">Fusibacter tunisiensis</name>
    <dbReference type="NCBI Taxonomy" id="1008308"/>
    <lineage>
        <taxon>Bacteria</taxon>
        <taxon>Bacillati</taxon>
        <taxon>Bacillota</taxon>
        <taxon>Clostridia</taxon>
        <taxon>Eubacteriales</taxon>
        <taxon>Eubacteriales Family XII. Incertae Sedis</taxon>
        <taxon>Fusibacter</taxon>
    </lineage>
</organism>
<dbReference type="RefSeq" id="WP_204665115.1">
    <property type="nucleotide sequence ID" value="NZ_JAFBDT010000026.1"/>
</dbReference>
<dbReference type="NCBIfam" id="TIGR01420">
    <property type="entry name" value="pilT_fam"/>
    <property type="match status" value="1"/>
</dbReference>
<dbReference type="CDD" id="cd01131">
    <property type="entry name" value="PilT"/>
    <property type="match status" value="1"/>
</dbReference>
<evidence type="ECO:0000313" key="4">
    <source>
        <dbReference type="Proteomes" id="UP000767854"/>
    </source>
</evidence>
<feature type="domain" description="Bacterial type II secretion system protein E" evidence="2">
    <location>
        <begin position="193"/>
        <end position="207"/>
    </location>
</feature>
<evidence type="ECO:0000256" key="1">
    <source>
        <dbReference type="ARBA" id="ARBA00006611"/>
    </source>
</evidence>
<dbReference type="SMART" id="SM00382">
    <property type="entry name" value="AAA"/>
    <property type="match status" value="1"/>
</dbReference>
<evidence type="ECO:0000313" key="3">
    <source>
        <dbReference type="EMBL" id="MBM7562688.1"/>
    </source>
</evidence>
<sequence length="350" mass="39380">MNVLNVLKWASDAEASDVHFVVGNPPIVRMDGVLKTLDEPVLEREDTEMYARYMLNDSQYKIFETSGQVDLAYRLEDGSTYRINVFRYSGKTGIACRVIKDKIPTAKELELPEIIEKVSDFTSGLVLVTGPTGCGKSTTIATIIDSINKKKNCHILTIEDPIEYVHKNDLSIITQREVGSDCNNFPEALRAGLRQDPDVIMVGEMRDLETISTAVTAAETGHLVLATLHTRNAYQTIERIIDVFPSAHQQQIRVQLANSLMAVFSQRLLPRKRTTGRIAAVESLIVTHAVRNLIRENKVHQLYTAIQTGQRLGMQTMDDYLIKLYQNHTINRVTLLENVTERDAVLKVID</sequence>
<comment type="caution">
    <text evidence="3">The sequence shown here is derived from an EMBL/GenBank/DDBJ whole genome shotgun (WGS) entry which is preliminary data.</text>
</comment>
<comment type="similarity">
    <text evidence="1">Belongs to the GSP E family.</text>
</comment>
<dbReference type="Pfam" id="PF00437">
    <property type="entry name" value="T2SSE"/>
    <property type="match status" value="1"/>
</dbReference>
<gene>
    <name evidence="3" type="ORF">JOC49_002249</name>
</gene>
<dbReference type="InterPro" id="IPR001482">
    <property type="entry name" value="T2SS/T4SS_dom"/>
</dbReference>
<dbReference type="PANTHER" id="PTHR30486">
    <property type="entry name" value="TWITCHING MOTILITY PROTEIN PILT"/>
    <property type="match status" value="1"/>
</dbReference>
<proteinExistence type="inferred from homology"/>
<dbReference type="PROSITE" id="PS00662">
    <property type="entry name" value="T2SP_E"/>
    <property type="match status" value="1"/>
</dbReference>
<accession>A0ABS2MTF0</accession>
<keyword evidence="4" id="KW-1185">Reference proteome</keyword>
<reference evidence="3 4" key="1">
    <citation type="submission" date="2021-01" db="EMBL/GenBank/DDBJ databases">
        <title>Genomic Encyclopedia of Type Strains, Phase IV (KMG-IV): sequencing the most valuable type-strain genomes for metagenomic binning, comparative biology and taxonomic classification.</title>
        <authorList>
            <person name="Goeker M."/>
        </authorList>
    </citation>
    <scope>NUCLEOTIDE SEQUENCE [LARGE SCALE GENOMIC DNA]</scope>
    <source>
        <strain evidence="3 4">DSM 24436</strain>
    </source>
</reference>
<dbReference type="InterPro" id="IPR027417">
    <property type="entry name" value="P-loop_NTPase"/>
</dbReference>
<protein>
    <submittedName>
        <fullName evidence="3">Twitching motility protein PilT</fullName>
    </submittedName>
</protein>
<dbReference type="EMBL" id="JAFBDT010000026">
    <property type="protein sequence ID" value="MBM7562688.1"/>
    <property type="molecule type" value="Genomic_DNA"/>
</dbReference>